<dbReference type="EMBL" id="LYDR01000039">
    <property type="protein sequence ID" value="ODA34981.1"/>
    <property type="molecule type" value="Genomic_DNA"/>
</dbReference>
<evidence type="ECO:0000313" key="3">
    <source>
        <dbReference type="Proteomes" id="UP000094828"/>
    </source>
</evidence>
<dbReference type="InterPro" id="IPR052935">
    <property type="entry name" value="Mg2+_PAP"/>
</dbReference>
<dbReference type="STRING" id="1841610.A6X21_04915"/>
<accession>A0A1C3EP21</accession>
<gene>
    <name evidence="2" type="ORF">A6X21_04915</name>
</gene>
<sequence>MLFRSRAQVRSVDCCEVRHNEEIVFYPSYVAPDSTGERWTMHIQGCIYNLNLPWLRHPIMGAIRRALRIDAEFTETFASRLKPFLVGVEENRQIVVRVGQELVDAGKTSAAGLFNGAITLSKETLESITGEAVRPGLWVPCQAVLDPSDNRQFDGASIVVDRQGLSVISDVDDTVKHSNVSNRRDLFQNTFARVFSPVDGMAEIYRDLAARGAVFHYVSGSPWQLYRPLREFWETYQFPVGSFHLKRFRLRDSARKLKKSPQMQHKRTSIDPILAAFPDRKFVLIGDTGEQDPEIYASVLRDFPQQILGVYLRALHGETADWPRFQQGFADLPADKWHLYPHHEELRSRVLDCVEKYDGFRSQVVLPEPPPLSMPDT</sequence>
<dbReference type="Proteomes" id="UP000094828">
    <property type="component" value="Unassembled WGS sequence"/>
</dbReference>
<dbReference type="AlphaFoldDB" id="A0A1C3EP21"/>
<proteinExistence type="predicted"/>
<evidence type="ECO:0000313" key="2">
    <source>
        <dbReference type="EMBL" id="ODA34981.1"/>
    </source>
</evidence>
<protein>
    <recommendedName>
        <fullName evidence="1">Phosphatidate phosphatase APP1 catalytic domain-containing protein</fullName>
    </recommendedName>
</protein>
<dbReference type="InterPro" id="IPR019236">
    <property type="entry name" value="APP1_cat"/>
</dbReference>
<dbReference type="Pfam" id="PF09949">
    <property type="entry name" value="APP1_cat"/>
    <property type="match status" value="1"/>
</dbReference>
<reference evidence="2 3" key="1">
    <citation type="submission" date="2016-05" db="EMBL/GenBank/DDBJ databases">
        <title>Genomic and physiological characterization of Planctopirus sp. isolated from fresh water lake.</title>
        <authorList>
            <person name="Subhash Y."/>
            <person name="Ramana C."/>
        </authorList>
    </citation>
    <scope>NUCLEOTIDE SEQUENCE [LARGE SCALE GENOMIC DNA]</scope>
    <source>
        <strain evidence="2 3">JC280</strain>
    </source>
</reference>
<keyword evidence="3" id="KW-1185">Reference proteome</keyword>
<evidence type="ECO:0000259" key="1">
    <source>
        <dbReference type="Pfam" id="PF09949"/>
    </source>
</evidence>
<organism evidence="2 3">
    <name type="scientific">Planctopirus hydrillae</name>
    <dbReference type="NCBI Taxonomy" id="1841610"/>
    <lineage>
        <taxon>Bacteria</taxon>
        <taxon>Pseudomonadati</taxon>
        <taxon>Planctomycetota</taxon>
        <taxon>Planctomycetia</taxon>
        <taxon>Planctomycetales</taxon>
        <taxon>Planctomycetaceae</taxon>
        <taxon>Planctopirus</taxon>
    </lineage>
</organism>
<name>A0A1C3EP21_9PLAN</name>
<feature type="domain" description="Phosphatidate phosphatase APP1 catalytic" evidence="1">
    <location>
        <begin position="166"/>
        <end position="313"/>
    </location>
</feature>
<dbReference type="GO" id="GO:0008195">
    <property type="term" value="F:phosphatidate phosphatase activity"/>
    <property type="evidence" value="ECO:0007669"/>
    <property type="project" value="InterPro"/>
</dbReference>
<dbReference type="PANTHER" id="PTHR28208">
    <property type="entry name" value="PHOSPHATIDATE PHOSPHATASE APP1"/>
    <property type="match status" value="1"/>
</dbReference>
<comment type="caution">
    <text evidence="2">The sequence shown here is derived from an EMBL/GenBank/DDBJ whole genome shotgun (WGS) entry which is preliminary data.</text>
</comment>
<dbReference type="PANTHER" id="PTHR28208:SF1">
    <property type="entry name" value="FILAMENT ORGANIZATION PROTEIN APP1-LIKE, PUTATIVE (AFU_ORTHOLOGUE AFUA_1G06650)-RELATED"/>
    <property type="match status" value="1"/>
</dbReference>
<dbReference type="RefSeq" id="WP_068846561.1">
    <property type="nucleotide sequence ID" value="NZ_LYDR01000039.1"/>
</dbReference>